<dbReference type="PANTHER" id="PTHR43798">
    <property type="entry name" value="MONOACYLGLYCEROL LIPASE"/>
    <property type="match status" value="1"/>
</dbReference>
<feature type="domain" description="AB hydrolase-1" evidence="1">
    <location>
        <begin position="14"/>
        <end position="245"/>
    </location>
</feature>
<sequence length="256" mass="28839">MHLYHRAEKTESAFLFLHGFLENGGVWLPWAEKMALNGSLYIPDLPGHGSTPAWEAGEMFPHWAAHLMDVIGQHQASNGLVHIIGHSMGGYLALEMALLYPRRIGKVVLLHSTPMTDSPVQIERRKRQIELIRKGRKSLLIKSVGPSMFAPENRERLADMGRKLKAEADRCPAEGMIKTLEAIMNRSDYGELMKQKMQDVLLITGSDDPFMPADYYKTLLLEYPQMAHCHFTGCGHASFLEVPEASLEVAKQFLEK</sequence>
<dbReference type="Gene3D" id="3.40.50.1820">
    <property type="entry name" value="alpha/beta hydrolase"/>
    <property type="match status" value="1"/>
</dbReference>
<dbReference type="STRING" id="1168289.GCA_000259075_00510"/>
<name>A0A2T0XSG9_9BACT</name>
<dbReference type="InterPro" id="IPR029058">
    <property type="entry name" value="AB_hydrolase_fold"/>
</dbReference>
<proteinExistence type="predicted"/>
<comment type="caution">
    <text evidence="2">The sequence shown here is derived from an EMBL/GenBank/DDBJ whole genome shotgun (WGS) entry which is preliminary data.</text>
</comment>
<dbReference type="InterPro" id="IPR050266">
    <property type="entry name" value="AB_hydrolase_sf"/>
</dbReference>
<protein>
    <submittedName>
        <fullName evidence="2">Pimeloyl-ACP methyl ester carboxylesterase</fullName>
    </submittedName>
</protein>
<evidence type="ECO:0000313" key="3">
    <source>
        <dbReference type="Proteomes" id="UP000252733"/>
    </source>
</evidence>
<keyword evidence="3" id="KW-1185">Reference proteome</keyword>
<gene>
    <name evidence="2" type="ORF">DFO77_12539</name>
</gene>
<dbReference type="AlphaFoldDB" id="A0A2T0XSG9"/>
<dbReference type="EMBL" id="QPIZ01000025">
    <property type="protein sequence ID" value="RCW29846.1"/>
    <property type="molecule type" value="Genomic_DNA"/>
</dbReference>
<reference evidence="2 3" key="1">
    <citation type="submission" date="2018-07" db="EMBL/GenBank/DDBJ databases">
        <title>Freshwater and sediment microbial communities from various areas in North America, analyzing microbe dynamics in response to fracking.</title>
        <authorList>
            <person name="Lamendella R."/>
        </authorList>
    </citation>
    <scope>NUCLEOTIDE SEQUENCE [LARGE SCALE GENOMIC DNA]</scope>
    <source>
        <strain evidence="2 3">160A</strain>
    </source>
</reference>
<dbReference type="PANTHER" id="PTHR43798:SF33">
    <property type="entry name" value="HYDROLASE, PUTATIVE (AFU_ORTHOLOGUE AFUA_2G14860)-RELATED"/>
    <property type="match status" value="1"/>
</dbReference>
<organism evidence="2 3">
    <name type="scientific">Marinilabilia salmonicolor</name>
    <dbReference type="NCBI Taxonomy" id="989"/>
    <lineage>
        <taxon>Bacteria</taxon>
        <taxon>Pseudomonadati</taxon>
        <taxon>Bacteroidota</taxon>
        <taxon>Bacteroidia</taxon>
        <taxon>Marinilabiliales</taxon>
        <taxon>Marinilabiliaceae</taxon>
        <taxon>Marinilabilia</taxon>
    </lineage>
</organism>
<accession>A0A2T0XSG9</accession>
<dbReference type="PRINTS" id="PR00111">
    <property type="entry name" value="ABHYDROLASE"/>
</dbReference>
<dbReference type="InterPro" id="IPR000073">
    <property type="entry name" value="AB_hydrolase_1"/>
</dbReference>
<evidence type="ECO:0000259" key="1">
    <source>
        <dbReference type="Pfam" id="PF12697"/>
    </source>
</evidence>
<dbReference type="Proteomes" id="UP000252733">
    <property type="component" value="Unassembled WGS sequence"/>
</dbReference>
<evidence type="ECO:0000313" key="2">
    <source>
        <dbReference type="EMBL" id="RCW29846.1"/>
    </source>
</evidence>
<dbReference type="GO" id="GO:0016020">
    <property type="term" value="C:membrane"/>
    <property type="evidence" value="ECO:0007669"/>
    <property type="project" value="TreeGrafter"/>
</dbReference>
<dbReference type="Pfam" id="PF12697">
    <property type="entry name" value="Abhydrolase_6"/>
    <property type="match status" value="1"/>
</dbReference>
<dbReference type="SUPFAM" id="SSF53474">
    <property type="entry name" value="alpha/beta-Hydrolases"/>
    <property type="match status" value="1"/>
</dbReference>